<sequence length="486" mass="53707">MPGTILVSVLDFMDLPSSSPSSSISIKVSLGPRSEYQTWERRDLSFSLTTLRDNLIVLLQDSEGNQLSETGIETRSIVEKGVWDDFFPLKGGGFLHMKFQFVLNEEERNRIRMLRESVVQKKHGEFINSSPISVQSTPSAGINVASSLSLRNSDADRNEETSSAITVQQRVNLSPTELSRGKLVDNIDAQPLPAKIPAKAICSDEPARLLRGSQPVVGSTNLPKLQEYKPHKLENQSPPEKTSRNVKNMISAFETGLAEDKKPRIKPASLGALGGTKSSHETGIKCQFKPLHQEVDIKEDKLLKHFRTTSTSETVKVSARVLDDQKHESSKMLDGKKDSGGSPVMKECHQPEISSTNYRKSDIQGVAAQIHTSIAHCEDRKNPLESSGGWMFPDEAIRFCITTSGKKVMDLLGSCSLMKPNIHQERKSFSPLENVEDLQVNVDSGNGNEVNRNEKNHRLKELHKVENSEETETSGVGVGQNQGKGK</sequence>
<evidence type="ECO:0000256" key="1">
    <source>
        <dbReference type="SAM" id="MobiDB-lite"/>
    </source>
</evidence>
<feature type="compositionally biased region" description="Gly residues" evidence="1">
    <location>
        <begin position="476"/>
        <end position="486"/>
    </location>
</feature>
<evidence type="ECO:0000313" key="2">
    <source>
        <dbReference type="EMBL" id="KAK9947945.1"/>
    </source>
</evidence>
<dbReference type="PANTHER" id="PTHR36810">
    <property type="entry name" value="BNACNNG47150D PROTEIN"/>
    <property type="match status" value="1"/>
</dbReference>
<feature type="region of interest" description="Disordered" evidence="1">
    <location>
        <begin position="442"/>
        <end position="486"/>
    </location>
</feature>
<dbReference type="AlphaFoldDB" id="A0AAW1YFE7"/>
<feature type="region of interest" description="Disordered" evidence="1">
    <location>
        <begin position="212"/>
        <end position="244"/>
    </location>
</feature>
<keyword evidence="3" id="KW-1185">Reference proteome</keyword>
<feature type="region of interest" description="Disordered" evidence="1">
    <location>
        <begin position="323"/>
        <end position="347"/>
    </location>
</feature>
<gene>
    <name evidence="2" type="ORF">M0R45_003540</name>
</gene>
<name>A0AAW1YFE7_RUBAR</name>
<protein>
    <submittedName>
        <fullName evidence="2">Uncharacterized protein</fullName>
    </submittedName>
</protein>
<dbReference type="PANTHER" id="PTHR36810:SF1">
    <property type="entry name" value="OS05G0232200 PROTEIN"/>
    <property type="match status" value="1"/>
</dbReference>
<dbReference type="Proteomes" id="UP001457282">
    <property type="component" value="Unassembled WGS sequence"/>
</dbReference>
<feature type="compositionally biased region" description="Basic and acidic residues" evidence="1">
    <location>
        <begin position="323"/>
        <end position="339"/>
    </location>
</feature>
<reference evidence="2 3" key="1">
    <citation type="journal article" date="2023" name="G3 (Bethesda)">
        <title>A chromosome-length genome assembly and annotation of blackberry (Rubus argutus, cv. 'Hillquist').</title>
        <authorList>
            <person name="Bruna T."/>
            <person name="Aryal R."/>
            <person name="Dudchenko O."/>
            <person name="Sargent D.J."/>
            <person name="Mead D."/>
            <person name="Buti M."/>
            <person name="Cavallini A."/>
            <person name="Hytonen T."/>
            <person name="Andres J."/>
            <person name="Pham M."/>
            <person name="Weisz D."/>
            <person name="Mascagni F."/>
            <person name="Usai G."/>
            <person name="Natali L."/>
            <person name="Bassil N."/>
            <person name="Fernandez G.E."/>
            <person name="Lomsadze A."/>
            <person name="Armour M."/>
            <person name="Olukolu B."/>
            <person name="Poorten T."/>
            <person name="Britton C."/>
            <person name="Davik J."/>
            <person name="Ashrafi H."/>
            <person name="Aiden E.L."/>
            <person name="Borodovsky M."/>
            <person name="Worthington M."/>
        </authorList>
    </citation>
    <scope>NUCLEOTIDE SEQUENCE [LARGE SCALE GENOMIC DNA]</scope>
    <source>
        <strain evidence="2">PI 553951</strain>
    </source>
</reference>
<organism evidence="2 3">
    <name type="scientific">Rubus argutus</name>
    <name type="common">Southern blackberry</name>
    <dbReference type="NCBI Taxonomy" id="59490"/>
    <lineage>
        <taxon>Eukaryota</taxon>
        <taxon>Viridiplantae</taxon>
        <taxon>Streptophyta</taxon>
        <taxon>Embryophyta</taxon>
        <taxon>Tracheophyta</taxon>
        <taxon>Spermatophyta</taxon>
        <taxon>Magnoliopsida</taxon>
        <taxon>eudicotyledons</taxon>
        <taxon>Gunneridae</taxon>
        <taxon>Pentapetalae</taxon>
        <taxon>rosids</taxon>
        <taxon>fabids</taxon>
        <taxon>Rosales</taxon>
        <taxon>Rosaceae</taxon>
        <taxon>Rosoideae</taxon>
        <taxon>Rosoideae incertae sedis</taxon>
        <taxon>Rubus</taxon>
    </lineage>
</organism>
<dbReference type="EMBL" id="JBEDUW010000001">
    <property type="protein sequence ID" value="KAK9947945.1"/>
    <property type="molecule type" value="Genomic_DNA"/>
</dbReference>
<comment type="caution">
    <text evidence="2">The sequence shown here is derived from an EMBL/GenBank/DDBJ whole genome shotgun (WGS) entry which is preliminary data.</text>
</comment>
<proteinExistence type="predicted"/>
<feature type="compositionally biased region" description="Polar residues" evidence="1">
    <location>
        <begin position="235"/>
        <end position="244"/>
    </location>
</feature>
<accession>A0AAW1YFE7</accession>
<evidence type="ECO:0000313" key="3">
    <source>
        <dbReference type="Proteomes" id="UP001457282"/>
    </source>
</evidence>